<dbReference type="EMBL" id="CAKOFQ010007018">
    <property type="protein sequence ID" value="CAH1987427.1"/>
    <property type="molecule type" value="Genomic_DNA"/>
</dbReference>
<reference evidence="10" key="1">
    <citation type="submission" date="2022-03" db="EMBL/GenBank/DDBJ databases">
        <authorList>
            <person name="Sayadi A."/>
        </authorList>
    </citation>
    <scope>NUCLEOTIDE SEQUENCE</scope>
</reference>
<dbReference type="GO" id="GO:0005524">
    <property type="term" value="F:ATP binding"/>
    <property type="evidence" value="ECO:0007669"/>
    <property type="project" value="UniProtKB-KW"/>
</dbReference>
<keyword evidence="3" id="KW-0436">Ligase</keyword>
<evidence type="ECO:0000313" key="10">
    <source>
        <dbReference type="EMBL" id="CAH1987427.1"/>
    </source>
</evidence>
<accession>A0A9P0L2Y5</accession>
<dbReference type="GO" id="GO:0006438">
    <property type="term" value="P:valyl-tRNA aminoacylation"/>
    <property type="evidence" value="ECO:0007669"/>
    <property type="project" value="InterPro"/>
</dbReference>
<evidence type="ECO:0000256" key="5">
    <source>
        <dbReference type="ARBA" id="ARBA00022840"/>
    </source>
</evidence>
<comment type="similarity">
    <text evidence="1">Belongs to the class-I aminoacyl-tRNA synthetase family.</text>
</comment>
<feature type="non-terminal residue" evidence="10">
    <location>
        <position position="388"/>
    </location>
</feature>
<dbReference type="Proteomes" id="UP001152888">
    <property type="component" value="Unassembled WGS sequence"/>
</dbReference>
<dbReference type="PANTHER" id="PTHR11946:SF109">
    <property type="entry name" value="VALINE--TRNA LIGASE"/>
    <property type="match status" value="1"/>
</dbReference>
<keyword evidence="11" id="KW-1185">Reference proteome</keyword>
<evidence type="ECO:0000256" key="2">
    <source>
        <dbReference type="ARBA" id="ARBA00013169"/>
    </source>
</evidence>
<keyword evidence="7" id="KW-0030">Aminoacyl-tRNA synthetase</keyword>
<dbReference type="CDD" id="cd07962">
    <property type="entry name" value="Anticodon_Ia_Val"/>
    <property type="match status" value="1"/>
</dbReference>
<dbReference type="EC" id="6.1.1.9" evidence="2"/>
<dbReference type="SUPFAM" id="SSF47323">
    <property type="entry name" value="Anticodon-binding domain of a subclass of class I aminoacyl-tRNA synthetases"/>
    <property type="match status" value="1"/>
</dbReference>
<evidence type="ECO:0000256" key="7">
    <source>
        <dbReference type="ARBA" id="ARBA00023146"/>
    </source>
</evidence>
<dbReference type="GO" id="GO:0004832">
    <property type="term" value="F:valine-tRNA ligase activity"/>
    <property type="evidence" value="ECO:0007669"/>
    <property type="project" value="UniProtKB-EC"/>
</dbReference>
<dbReference type="Gene3D" id="1.10.730.10">
    <property type="entry name" value="Isoleucyl-tRNA Synthetase, Domain 1"/>
    <property type="match status" value="1"/>
</dbReference>
<feature type="domain" description="Methionyl/Valyl/Leucyl/Isoleucyl-tRNA synthetase anticodon-binding" evidence="9">
    <location>
        <begin position="115"/>
        <end position="263"/>
    </location>
</feature>
<keyword evidence="4" id="KW-0547">Nucleotide-binding</keyword>
<dbReference type="InterPro" id="IPR002303">
    <property type="entry name" value="Valyl-tRNA_ligase"/>
</dbReference>
<evidence type="ECO:0000256" key="3">
    <source>
        <dbReference type="ARBA" id="ARBA00022598"/>
    </source>
</evidence>
<dbReference type="OrthoDB" id="629407at2759"/>
<dbReference type="Pfam" id="PF08264">
    <property type="entry name" value="Anticodon_1"/>
    <property type="match status" value="1"/>
</dbReference>
<comment type="caution">
    <text evidence="10">The sequence shown here is derived from an EMBL/GenBank/DDBJ whole genome shotgun (WGS) entry which is preliminary data.</text>
</comment>
<protein>
    <recommendedName>
        <fullName evidence="2">valine--tRNA ligase</fullName>
        <ecNumber evidence="2">6.1.1.9</ecNumber>
    </recommendedName>
    <alternativeName>
        <fullName evidence="8">Valyl-tRNA synthetase</fullName>
    </alternativeName>
</protein>
<proteinExistence type="inferred from homology"/>
<evidence type="ECO:0000256" key="1">
    <source>
        <dbReference type="ARBA" id="ARBA00005594"/>
    </source>
</evidence>
<evidence type="ECO:0000256" key="6">
    <source>
        <dbReference type="ARBA" id="ARBA00022917"/>
    </source>
</evidence>
<keyword evidence="5" id="KW-0067">ATP-binding</keyword>
<evidence type="ECO:0000259" key="9">
    <source>
        <dbReference type="Pfam" id="PF08264"/>
    </source>
</evidence>
<dbReference type="GO" id="GO:0005829">
    <property type="term" value="C:cytosol"/>
    <property type="evidence" value="ECO:0007669"/>
    <property type="project" value="TreeGrafter"/>
</dbReference>
<dbReference type="InterPro" id="IPR013155">
    <property type="entry name" value="M/V/L/I-tRNA-synth_anticd-bd"/>
</dbReference>
<sequence>ISRSFDCLQELVAVTKASYEAGVLAKDELEKALQGQRKMFPEGIPECGADALRFTLLSHNVKSHFINFDVKECHTNKLFCNKIWQATKFTRISFGSVLDEQQLKEIPFNELTLMDRWILSRISVMVDEVNSGLENYNFHVSTSALKNFLYYDFCDVYLECTKRGLRQPDGVRAAGHCNTLSTCLDIGLRALAPFMPFLAQHLHLRLPQPEWMTTDRAKEGFPGKLNWRDVDLEKDVEKALEVAVAIRRLKKMFNISAKHKPEVYMKSTWPSLPDYMDTIQDLSACHKLTTDTIDESLAKNAVFDKVDDVTVHLVVPEELKKAVELDVPKLEKRKTRLLKDLEKMDKMISGETYSIKATAEEQESHSKKIEKIKEQLARIHYIQVLTRQ</sequence>
<dbReference type="PANTHER" id="PTHR11946">
    <property type="entry name" value="VALYL-TRNA SYNTHETASES"/>
    <property type="match status" value="1"/>
</dbReference>
<evidence type="ECO:0000256" key="8">
    <source>
        <dbReference type="ARBA" id="ARBA00029936"/>
    </source>
</evidence>
<dbReference type="InterPro" id="IPR033705">
    <property type="entry name" value="Anticodon_Ia_Val"/>
</dbReference>
<organism evidence="10 11">
    <name type="scientific">Acanthoscelides obtectus</name>
    <name type="common">Bean weevil</name>
    <name type="synonym">Bruchus obtectus</name>
    <dbReference type="NCBI Taxonomy" id="200917"/>
    <lineage>
        <taxon>Eukaryota</taxon>
        <taxon>Metazoa</taxon>
        <taxon>Ecdysozoa</taxon>
        <taxon>Arthropoda</taxon>
        <taxon>Hexapoda</taxon>
        <taxon>Insecta</taxon>
        <taxon>Pterygota</taxon>
        <taxon>Neoptera</taxon>
        <taxon>Endopterygota</taxon>
        <taxon>Coleoptera</taxon>
        <taxon>Polyphaga</taxon>
        <taxon>Cucujiformia</taxon>
        <taxon>Chrysomeloidea</taxon>
        <taxon>Chrysomelidae</taxon>
        <taxon>Bruchinae</taxon>
        <taxon>Bruchini</taxon>
        <taxon>Acanthoscelides</taxon>
    </lineage>
</organism>
<keyword evidence="6" id="KW-0648">Protein biosynthesis</keyword>
<name>A0A9P0L2Y5_ACAOB</name>
<dbReference type="InterPro" id="IPR009080">
    <property type="entry name" value="tRNAsynth_Ia_anticodon-bd"/>
</dbReference>
<evidence type="ECO:0000313" key="11">
    <source>
        <dbReference type="Proteomes" id="UP001152888"/>
    </source>
</evidence>
<gene>
    <name evidence="10" type="ORF">ACAOBT_LOCUS17840</name>
</gene>
<evidence type="ECO:0000256" key="4">
    <source>
        <dbReference type="ARBA" id="ARBA00022741"/>
    </source>
</evidence>
<dbReference type="AlphaFoldDB" id="A0A9P0L2Y5"/>